<dbReference type="PROSITE" id="PS50006">
    <property type="entry name" value="FHA_DOMAIN"/>
    <property type="match status" value="1"/>
</dbReference>
<evidence type="ECO:0000313" key="3">
    <source>
        <dbReference type="EMBL" id="KAK2569483.1"/>
    </source>
</evidence>
<keyword evidence="4" id="KW-1185">Reference proteome</keyword>
<comment type="caution">
    <text evidence="3">The sequence shown here is derived from an EMBL/GenBank/DDBJ whole genome shotgun (WGS) entry which is preliminary data.</text>
</comment>
<dbReference type="Pfam" id="PF00498">
    <property type="entry name" value="FHA"/>
    <property type="match status" value="1"/>
</dbReference>
<proteinExistence type="predicted"/>
<accession>A0AAD9QY98</accession>
<dbReference type="SUPFAM" id="SSF49879">
    <property type="entry name" value="SMAD/FHA domain"/>
    <property type="match status" value="1"/>
</dbReference>
<evidence type="ECO:0000256" key="1">
    <source>
        <dbReference type="SAM" id="MobiDB-lite"/>
    </source>
</evidence>
<dbReference type="AlphaFoldDB" id="A0AAD9QY98"/>
<dbReference type="Gene3D" id="2.60.200.20">
    <property type="match status" value="1"/>
</dbReference>
<reference evidence="3" key="1">
    <citation type="journal article" date="2023" name="G3 (Bethesda)">
        <title>Whole genome assembly and annotation of the endangered Caribbean coral Acropora cervicornis.</title>
        <authorList>
            <person name="Selwyn J.D."/>
            <person name="Vollmer S.V."/>
        </authorList>
    </citation>
    <scope>NUCLEOTIDE SEQUENCE</scope>
    <source>
        <strain evidence="3">K2</strain>
    </source>
</reference>
<name>A0AAD9QY98_ACRCE</name>
<evidence type="ECO:0000313" key="4">
    <source>
        <dbReference type="Proteomes" id="UP001249851"/>
    </source>
</evidence>
<organism evidence="3 4">
    <name type="scientific">Acropora cervicornis</name>
    <name type="common">Staghorn coral</name>
    <dbReference type="NCBI Taxonomy" id="6130"/>
    <lineage>
        <taxon>Eukaryota</taxon>
        <taxon>Metazoa</taxon>
        <taxon>Cnidaria</taxon>
        <taxon>Anthozoa</taxon>
        <taxon>Hexacorallia</taxon>
        <taxon>Scleractinia</taxon>
        <taxon>Astrocoeniina</taxon>
        <taxon>Acroporidae</taxon>
        <taxon>Acropora</taxon>
    </lineage>
</organism>
<feature type="region of interest" description="Disordered" evidence="1">
    <location>
        <begin position="266"/>
        <end position="305"/>
    </location>
</feature>
<sequence>MMDEVDRVAATKDLKDTGEIVNRECVTIAHSDAVDRSSATVASPSKITFFVCEPAPSRTALLRGIPTKPLLQTMGSQVLFGRGNAADVFFNDETASREHMKLFVQKNPDTQENEFVVQTVNATNPVFINGRRLLPQDGVTALNTKDKLRAGQLEFIIYDIAWGSMESFQIEFVRNPQQFIGQANATANHLGAVNVYNNLRMPTNPPFNINISPMQASFAPMVAPYQGMQVAPLYNQPITVNPGFGQFFPQTQPTHQRCHTYYSQPFQETSPMRTPSFPQQEQTSAKHPTEQSENTGGKDDLSKKP</sequence>
<feature type="compositionally biased region" description="Basic and acidic residues" evidence="1">
    <location>
        <begin position="296"/>
        <end position="305"/>
    </location>
</feature>
<feature type="compositionally biased region" description="Polar residues" evidence="1">
    <location>
        <begin position="266"/>
        <end position="295"/>
    </location>
</feature>
<dbReference type="EMBL" id="JARQWQ010000010">
    <property type="protein sequence ID" value="KAK2569483.1"/>
    <property type="molecule type" value="Genomic_DNA"/>
</dbReference>
<dbReference type="InterPro" id="IPR000253">
    <property type="entry name" value="FHA_dom"/>
</dbReference>
<evidence type="ECO:0000259" key="2">
    <source>
        <dbReference type="PROSITE" id="PS50006"/>
    </source>
</evidence>
<protein>
    <recommendedName>
        <fullName evidence="2">FHA domain-containing protein</fullName>
    </recommendedName>
</protein>
<reference evidence="3" key="2">
    <citation type="journal article" date="2023" name="Science">
        <title>Genomic signatures of disease resistance in endangered staghorn corals.</title>
        <authorList>
            <person name="Vollmer S.V."/>
            <person name="Selwyn J.D."/>
            <person name="Despard B.A."/>
            <person name="Roesel C.L."/>
        </authorList>
    </citation>
    <scope>NUCLEOTIDE SEQUENCE</scope>
    <source>
        <strain evidence="3">K2</strain>
    </source>
</reference>
<dbReference type="SMART" id="SM00240">
    <property type="entry name" value="FHA"/>
    <property type="match status" value="1"/>
</dbReference>
<dbReference type="InterPro" id="IPR008984">
    <property type="entry name" value="SMAD_FHA_dom_sf"/>
</dbReference>
<gene>
    <name evidence="3" type="ORF">P5673_006420</name>
</gene>
<dbReference type="Proteomes" id="UP001249851">
    <property type="component" value="Unassembled WGS sequence"/>
</dbReference>
<dbReference type="CDD" id="cd00060">
    <property type="entry name" value="FHA"/>
    <property type="match status" value="1"/>
</dbReference>
<feature type="domain" description="FHA" evidence="2">
    <location>
        <begin position="78"/>
        <end position="133"/>
    </location>
</feature>